<dbReference type="GO" id="GO:0006364">
    <property type="term" value="P:rRNA processing"/>
    <property type="evidence" value="ECO:0007669"/>
    <property type="project" value="InterPro"/>
</dbReference>
<dbReference type="InterPro" id="IPR045209">
    <property type="entry name" value="Rrp5"/>
</dbReference>
<dbReference type="EMBL" id="UYYB01007813">
    <property type="protein sequence ID" value="VDM68146.1"/>
    <property type="molecule type" value="Genomic_DNA"/>
</dbReference>
<organism evidence="2 3">
    <name type="scientific">Strongylus vulgaris</name>
    <name type="common">Blood worm</name>
    <dbReference type="NCBI Taxonomy" id="40348"/>
    <lineage>
        <taxon>Eukaryota</taxon>
        <taxon>Metazoa</taxon>
        <taxon>Ecdysozoa</taxon>
        <taxon>Nematoda</taxon>
        <taxon>Chromadorea</taxon>
        <taxon>Rhabditida</taxon>
        <taxon>Rhabditina</taxon>
        <taxon>Rhabditomorpha</taxon>
        <taxon>Strongyloidea</taxon>
        <taxon>Strongylidae</taxon>
        <taxon>Strongylus</taxon>
    </lineage>
</organism>
<dbReference type="GO" id="GO:0003723">
    <property type="term" value="F:RNA binding"/>
    <property type="evidence" value="ECO:0007669"/>
    <property type="project" value="TreeGrafter"/>
</dbReference>
<gene>
    <name evidence="2" type="ORF">SVUK_LOCUS3144</name>
</gene>
<dbReference type="OrthoDB" id="412781at2759"/>
<feature type="domain" description="S1 motif" evidence="1">
    <location>
        <begin position="193"/>
        <end position="266"/>
    </location>
</feature>
<dbReference type="Gene3D" id="2.40.50.140">
    <property type="entry name" value="Nucleic acid-binding proteins"/>
    <property type="match status" value="1"/>
</dbReference>
<protein>
    <recommendedName>
        <fullName evidence="1">S1 motif domain-containing protein</fullName>
    </recommendedName>
</protein>
<evidence type="ECO:0000259" key="1">
    <source>
        <dbReference type="PROSITE" id="PS50126"/>
    </source>
</evidence>
<accession>A0A3P7IF38</accession>
<sequence>MTLELLSEGVMGLGVVIEVHEDHVLLETADSCRVRLPATQVSKKFTDLLKTEDISLESAFVIGQLVPFCVTQKSEETAAKKKSQDAKKKSFSLPIASCDPAKLNAHLSPSRLVPGLVLHAIVESLEEKGALLDIGLQSVQAFLPNKNQQGPVRKGQPIIVRIDAGKTSRVIMVTSFIEQDNLSLEACESLQLNHLMPGTIVDCEPDPEPTVTAGIYVNLGNDVRGFVARSHLPPRLRRDITKVGRSLRCVVMFCQQNTPLLVLSAHPDIVAVSKPQKRASFSSTFRSLEKPHFVVLAVGVIFGYSYRTKVQSTM</sequence>
<dbReference type="SUPFAM" id="SSF50249">
    <property type="entry name" value="Nucleic acid-binding proteins"/>
    <property type="match status" value="2"/>
</dbReference>
<keyword evidence="3" id="KW-1185">Reference proteome</keyword>
<evidence type="ECO:0000313" key="3">
    <source>
        <dbReference type="Proteomes" id="UP000270094"/>
    </source>
</evidence>
<dbReference type="PANTHER" id="PTHR23270:SF10">
    <property type="entry name" value="PROTEIN RRP5 HOMOLOG"/>
    <property type="match status" value="1"/>
</dbReference>
<evidence type="ECO:0000313" key="2">
    <source>
        <dbReference type="EMBL" id="VDM68146.1"/>
    </source>
</evidence>
<dbReference type="InterPro" id="IPR012340">
    <property type="entry name" value="NA-bd_OB-fold"/>
</dbReference>
<dbReference type="SMART" id="SM00316">
    <property type="entry name" value="S1"/>
    <property type="match status" value="3"/>
</dbReference>
<dbReference type="GO" id="GO:0032040">
    <property type="term" value="C:small-subunit processome"/>
    <property type="evidence" value="ECO:0007669"/>
    <property type="project" value="TreeGrafter"/>
</dbReference>
<dbReference type="InterPro" id="IPR003029">
    <property type="entry name" value="S1_domain"/>
</dbReference>
<proteinExistence type="predicted"/>
<reference evidence="2 3" key="1">
    <citation type="submission" date="2018-11" db="EMBL/GenBank/DDBJ databases">
        <authorList>
            <consortium name="Pathogen Informatics"/>
        </authorList>
    </citation>
    <scope>NUCLEOTIDE SEQUENCE [LARGE SCALE GENOMIC DNA]</scope>
</reference>
<dbReference type="Proteomes" id="UP000270094">
    <property type="component" value="Unassembled WGS sequence"/>
</dbReference>
<dbReference type="AlphaFoldDB" id="A0A3P7IF38"/>
<name>A0A3P7IF38_STRVU</name>
<dbReference type="PROSITE" id="PS50126">
    <property type="entry name" value="S1"/>
    <property type="match status" value="1"/>
</dbReference>
<dbReference type="PANTHER" id="PTHR23270">
    <property type="entry name" value="PROGRAMMED CELL DEATH PROTEIN 11 PRE-RRNA PROCESSING PROTEIN RRP5"/>
    <property type="match status" value="1"/>
</dbReference>